<comment type="caution">
    <text evidence="2">The sequence shown here is derived from an EMBL/GenBank/DDBJ whole genome shotgun (WGS) entry which is preliminary data.</text>
</comment>
<evidence type="ECO:0000313" key="2">
    <source>
        <dbReference type="EMBL" id="KAJ1119745.1"/>
    </source>
</evidence>
<keyword evidence="3" id="KW-1185">Reference proteome</keyword>
<dbReference type="AlphaFoldDB" id="A0AAV7NUJ6"/>
<accession>A0AAV7NUJ6</accession>
<proteinExistence type="predicted"/>
<gene>
    <name evidence="2" type="ORF">NDU88_007930</name>
</gene>
<evidence type="ECO:0000256" key="1">
    <source>
        <dbReference type="SAM" id="MobiDB-lite"/>
    </source>
</evidence>
<organism evidence="2 3">
    <name type="scientific">Pleurodeles waltl</name>
    <name type="common">Iberian ribbed newt</name>
    <dbReference type="NCBI Taxonomy" id="8319"/>
    <lineage>
        <taxon>Eukaryota</taxon>
        <taxon>Metazoa</taxon>
        <taxon>Chordata</taxon>
        <taxon>Craniata</taxon>
        <taxon>Vertebrata</taxon>
        <taxon>Euteleostomi</taxon>
        <taxon>Amphibia</taxon>
        <taxon>Batrachia</taxon>
        <taxon>Caudata</taxon>
        <taxon>Salamandroidea</taxon>
        <taxon>Salamandridae</taxon>
        <taxon>Pleurodelinae</taxon>
        <taxon>Pleurodeles</taxon>
    </lineage>
</organism>
<feature type="compositionally biased region" description="Polar residues" evidence="1">
    <location>
        <begin position="86"/>
        <end position="96"/>
    </location>
</feature>
<dbReference type="Proteomes" id="UP001066276">
    <property type="component" value="Chromosome 8"/>
</dbReference>
<protein>
    <submittedName>
        <fullName evidence="2">Uncharacterized protein</fullName>
    </submittedName>
</protein>
<dbReference type="EMBL" id="JANPWB010000012">
    <property type="protein sequence ID" value="KAJ1119745.1"/>
    <property type="molecule type" value="Genomic_DNA"/>
</dbReference>
<evidence type="ECO:0000313" key="3">
    <source>
        <dbReference type="Proteomes" id="UP001066276"/>
    </source>
</evidence>
<feature type="region of interest" description="Disordered" evidence="1">
    <location>
        <begin position="1"/>
        <end position="119"/>
    </location>
</feature>
<reference evidence="2" key="1">
    <citation type="journal article" date="2022" name="bioRxiv">
        <title>Sequencing and chromosome-scale assembly of the giantPleurodeles waltlgenome.</title>
        <authorList>
            <person name="Brown T."/>
            <person name="Elewa A."/>
            <person name="Iarovenko S."/>
            <person name="Subramanian E."/>
            <person name="Araus A.J."/>
            <person name="Petzold A."/>
            <person name="Susuki M."/>
            <person name="Suzuki K.-i.T."/>
            <person name="Hayashi T."/>
            <person name="Toyoda A."/>
            <person name="Oliveira C."/>
            <person name="Osipova E."/>
            <person name="Leigh N.D."/>
            <person name="Simon A."/>
            <person name="Yun M.H."/>
        </authorList>
    </citation>
    <scope>NUCLEOTIDE SEQUENCE</scope>
    <source>
        <strain evidence="2">20211129_DDA</strain>
        <tissue evidence="2">Liver</tissue>
    </source>
</reference>
<name>A0AAV7NUJ6_PLEWA</name>
<feature type="compositionally biased region" description="Pro residues" evidence="1">
    <location>
        <begin position="63"/>
        <end position="73"/>
    </location>
</feature>
<sequence length="119" mass="12531">MWEHPSPSGAPATRHRVPRRSLASKGPRVSPSALNPPAPRPKGPPRERPSRGRGRASRRSVAPPTPVPGPVPPAGAAQLGPDRSRAAQNTRGSLTMQGKPPGFPQAGRKALSRVEAVER</sequence>